<name>A0A3B0Y8W1_9ZZZZ</name>
<organism evidence="1">
    <name type="scientific">hydrothermal vent metagenome</name>
    <dbReference type="NCBI Taxonomy" id="652676"/>
    <lineage>
        <taxon>unclassified sequences</taxon>
        <taxon>metagenomes</taxon>
        <taxon>ecological metagenomes</taxon>
    </lineage>
</organism>
<accession>A0A3B0Y8W1</accession>
<dbReference type="Gene3D" id="2.60.40.1080">
    <property type="match status" value="1"/>
</dbReference>
<dbReference type="EMBL" id="UOFJ01000621">
    <property type="protein sequence ID" value="VAW71772.1"/>
    <property type="molecule type" value="Genomic_DNA"/>
</dbReference>
<feature type="non-terminal residue" evidence="1">
    <location>
        <position position="1"/>
    </location>
</feature>
<proteinExistence type="predicted"/>
<dbReference type="AlphaFoldDB" id="A0A3B0Y8W1"/>
<reference evidence="1" key="1">
    <citation type="submission" date="2018-06" db="EMBL/GenBank/DDBJ databases">
        <authorList>
            <person name="Zhirakovskaya E."/>
        </authorList>
    </citation>
    <scope>NUCLEOTIDE SEQUENCE</scope>
</reference>
<evidence type="ECO:0000313" key="1">
    <source>
        <dbReference type="EMBL" id="VAW71772.1"/>
    </source>
</evidence>
<gene>
    <name evidence="1" type="ORF">MNBD_GAMMA10-1097</name>
</gene>
<protein>
    <submittedName>
        <fullName evidence="1">Uncharacterized protein</fullName>
    </submittedName>
</protein>
<sequence>TTQPNQIVFVVTANFSNGPSQDVSADPNINYNNQDINVLTEVTNTPGEYNVAGAGNAEVQIVFQSQRFTARITVPN</sequence>